<proteinExistence type="predicted"/>
<dbReference type="OrthoDB" id="4805564at2759"/>
<organism evidence="1 2">
    <name type="scientific">Colletotrichum nymphaeae SA-01</name>
    <dbReference type="NCBI Taxonomy" id="1460502"/>
    <lineage>
        <taxon>Eukaryota</taxon>
        <taxon>Fungi</taxon>
        <taxon>Dikarya</taxon>
        <taxon>Ascomycota</taxon>
        <taxon>Pezizomycotina</taxon>
        <taxon>Sordariomycetes</taxon>
        <taxon>Hypocreomycetidae</taxon>
        <taxon>Glomerellales</taxon>
        <taxon>Glomerellaceae</taxon>
        <taxon>Colletotrichum</taxon>
        <taxon>Colletotrichum acutatum species complex</taxon>
    </lineage>
</organism>
<dbReference type="Proteomes" id="UP000070054">
    <property type="component" value="Unassembled WGS sequence"/>
</dbReference>
<protein>
    <submittedName>
        <fullName evidence="1">Uncharacterized protein</fullName>
    </submittedName>
</protein>
<gene>
    <name evidence="1" type="ORF">CNYM01_06849</name>
</gene>
<name>A0A135UVZ2_9PEZI</name>
<accession>A0A135UVZ2</accession>
<dbReference type="AlphaFoldDB" id="A0A135UVZ2"/>
<sequence length="150" mass="17191">MCIADVVHYMCSICNTRLGKPRRRVLDRCSAATLNDENRQHCGVLYDTVPEPSASDPVLIHSGLEFEVLKTALGYTLIEPQHRRPKPKVIRCDLCVDHLGEKEAEVREKWWRTETKALAGTRKNKRLIPGPSTAGWSDIYRWMVSLFWQG</sequence>
<reference evidence="1 2" key="1">
    <citation type="submission" date="2014-02" db="EMBL/GenBank/DDBJ databases">
        <title>The genome sequence of Colletotrichum nymphaeae SA-01.</title>
        <authorList>
            <person name="Baroncelli R."/>
            <person name="Thon M.R."/>
        </authorList>
    </citation>
    <scope>NUCLEOTIDE SEQUENCE [LARGE SCALE GENOMIC DNA]</scope>
    <source>
        <strain evidence="1 2">SA-01</strain>
    </source>
</reference>
<evidence type="ECO:0000313" key="1">
    <source>
        <dbReference type="EMBL" id="KXH64551.1"/>
    </source>
</evidence>
<dbReference type="EMBL" id="JEMN01000069">
    <property type="protein sequence ID" value="KXH64551.1"/>
    <property type="molecule type" value="Genomic_DNA"/>
</dbReference>
<evidence type="ECO:0000313" key="2">
    <source>
        <dbReference type="Proteomes" id="UP000070054"/>
    </source>
</evidence>
<comment type="caution">
    <text evidence="1">The sequence shown here is derived from an EMBL/GenBank/DDBJ whole genome shotgun (WGS) entry which is preliminary data.</text>
</comment>
<keyword evidence="2" id="KW-1185">Reference proteome</keyword>